<sequence>MELPNSSQETWKHKIREFFWPKLEIEENDSGEAEDALPTNINIVIENENLDLAYNLVTKFADSEDERRKSIESKANLFLSTVSIATTLVVASNTLLAGNNEKSWPVLSSVGISFVLTLYTIRTVWFSVKALGRGSYNMLAFDDLNMDGNATEYKKKLILALKSKTEANYNVINDKVDNVTMAQEYYKRAIVVIALYAFLIFMFCLFYSPPAKKDAAPVEKTINIRNSN</sequence>
<dbReference type="OrthoDB" id="1376650at2"/>
<protein>
    <recommendedName>
        <fullName evidence="4">DUF4231 domain-containing protein</fullName>
    </recommendedName>
</protein>
<dbReference type="KEGG" id="muh:HYN43_015000"/>
<keyword evidence="1" id="KW-0472">Membrane</keyword>
<feature type="transmembrane region" description="Helical" evidence="1">
    <location>
        <begin position="189"/>
        <end position="208"/>
    </location>
</feature>
<evidence type="ECO:0000313" key="2">
    <source>
        <dbReference type="EMBL" id="AYL96526.1"/>
    </source>
</evidence>
<dbReference type="EMBL" id="CP032869">
    <property type="protein sequence ID" value="AYL96526.1"/>
    <property type="molecule type" value="Genomic_DNA"/>
</dbReference>
<keyword evidence="1" id="KW-0812">Transmembrane</keyword>
<evidence type="ECO:0000313" key="3">
    <source>
        <dbReference type="Proteomes" id="UP000270046"/>
    </source>
</evidence>
<feature type="transmembrane region" description="Helical" evidence="1">
    <location>
        <begin position="77"/>
        <end position="98"/>
    </location>
</feature>
<keyword evidence="3" id="KW-1185">Reference proteome</keyword>
<gene>
    <name evidence="2" type="ORF">HYN43_015000</name>
</gene>
<dbReference type="AlphaFoldDB" id="A0A494VMH9"/>
<dbReference type="Proteomes" id="UP000270046">
    <property type="component" value="Chromosome"/>
</dbReference>
<keyword evidence="1" id="KW-1133">Transmembrane helix</keyword>
<organism evidence="2 3">
    <name type="scientific">Mucilaginibacter celer</name>
    <dbReference type="NCBI Taxonomy" id="2305508"/>
    <lineage>
        <taxon>Bacteria</taxon>
        <taxon>Pseudomonadati</taxon>
        <taxon>Bacteroidota</taxon>
        <taxon>Sphingobacteriia</taxon>
        <taxon>Sphingobacteriales</taxon>
        <taxon>Sphingobacteriaceae</taxon>
        <taxon>Mucilaginibacter</taxon>
    </lineage>
</organism>
<reference evidence="2 3" key="1">
    <citation type="submission" date="2018-10" db="EMBL/GenBank/DDBJ databases">
        <title>Genome sequencing of Mucilaginibacter sp. HYN0043.</title>
        <authorList>
            <person name="Kim M."/>
            <person name="Yi H."/>
        </authorList>
    </citation>
    <scope>NUCLEOTIDE SEQUENCE [LARGE SCALE GENOMIC DNA]</scope>
    <source>
        <strain evidence="2 3">HYN0043</strain>
    </source>
</reference>
<evidence type="ECO:0000256" key="1">
    <source>
        <dbReference type="SAM" id="Phobius"/>
    </source>
</evidence>
<evidence type="ECO:0008006" key="4">
    <source>
        <dbReference type="Google" id="ProtNLM"/>
    </source>
</evidence>
<dbReference type="RefSeq" id="WP_119410123.1">
    <property type="nucleotide sequence ID" value="NZ_CP032869.1"/>
</dbReference>
<proteinExistence type="predicted"/>
<name>A0A494VMH9_9SPHI</name>
<feature type="transmembrane region" description="Helical" evidence="1">
    <location>
        <begin position="104"/>
        <end position="128"/>
    </location>
</feature>
<accession>A0A494VMH9</accession>